<dbReference type="CDD" id="cd03463">
    <property type="entry name" value="3_4-PCD_alpha"/>
    <property type="match status" value="1"/>
</dbReference>
<accession>A0A2T0GUH5</accession>
<evidence type="ECO:0000313" key="6">
    <source>
        <dbReference type="EMBL" id="PRW62751.1"/>
    </source>
</evidence>
<dbReference type="InParanoid" id="A0A2T0GUH5"/>
<evidence type="ECO:0000256" key="4">
    <source>
        <dbReference type="SAM" id="MobiDB-lite"/>
    </source>
</evidence>
<gene>
    <name evidence="6" type="primary">pcaG</name>
    <name evidence="6" type="ORF">CEP50_13900</name>
</gene>
<dbReference type="AlphaFoldDB" id="A0A2T0GUH5"/>
<evidence type="ECO:0000259" key="5">
    <source>
        <dbReference type="PROSITE" id="PS00083"/>
    </source>
</evidence>
<evidence type="ECO:0000256" key="3">
    <source>
        <dbReference type="ARBA" id="ARBA00023002"/>
    </source>
</evidence>
<proteinExistence type="inferred from homology"/>
<keyword evidence="2 6" id="KW-0223">Dioxygenase</keyword>
<feature type="region of interest" description="Disordered" evidence="4">
    <location>
        <begin position="1"/>
        <end position="22"/>
    </location>
</feature>
<comment type="similarity">
    <text evidence="1">Belongs to the intradiol ring-cleavage dioxygenase family.</text>
</comment>
<dbReference type="Proteomes" id="UP000239352">
    <property type="component" value="Unassembled WGS sequence"/>
</dbReference>
<dbReference type="Pfam" id="PF00775">
    <property type="entry name" value="Dioxygenase_C"/>
    <property type="match status" value="1"/>
</dbReference>
<dbReference type="GO" id="GO:0018578">
    <property type="term" value="F:protocatechuate 3,4-dioxygenase activity"/>
    <property type="evidence" value="ECO:0007669"/>
    <property type="project" value="InterPro"/>
</dbReference>
<feature type="domain" description="Intradiol ring-cleavage dioxygenases" evidence="5">
    <location>
        <begin position="50"/>
        <end position="78"/>
    </location>
</feature>
<keyword evidence="3" id="KW-0560">Oxidoreductase</keyword>
<reference evidence="6 7" key="1">
    <citation type="submission" date="2018-03" db="EMBL/GenBank/DDBJ databases">
        <title>Actinopolyspora mortivallis from Sahara, screening for active biomolecules.</title>
        <authorList>
            <person name="Selama O."/>
            <person name="Wellington E.M.H."/>
            <person name="Hacene H."/>
        </authorList>
    </citation>
    <scope>NUCLEOTIDE SEQUENCE [LARGE SCALE GENOMIC DNA]</scope>
    <source>
        <strain evidence="6 7">M5A</strain>
    </source>
</reference>
<dbReference type="RefSeq" id="WP_106114423.1">
    <property type="nucleotide sequence ID" value="NZ_PVSR01000026.1"/>
</dbReference>
<dbReference type="Gene3D" id="2.60.130.10">
    <property type="entry name" value="Aromatic compound dioxygenase"/>
    <property type="match status" value="1"/>
</dbReference>
<name>A0A2T0GUH5_ACTMO</name>
<evidence type="ECO:0000313" key="7">
    <source>
        <dbReference type="Proteomes" id="UP000239352"/>
    </source>
</evidence>
<evidence type="ECO:0000256" key="2">
    <source>
        <dbReference type="ARBA" id="ARBA00022964"/>
    </source>
</evidence>
<dbReference type="PANTHER" id="PTHR33711:SF9">
    <property type="entry name" value="PROTOCATECHUATE 3,4-DIOXYGENASE ALPHA CHAIN"/>
    <property type="match status" value="1"/>
</dbReference>
<dbReference type="InterPro" id="IPR050770">
    <property type="entry name" value="Intradiol_RC_Dioxygenase"/>
</dbReference>
<dbReference type="InterPro" id="IPR015889">
    <property type="entry name" value="Intradiol_dOase_core"/>
</dbReference>
<dbReference type="STRING" id="1050202.GCA_000384035_01669"/>
<dbReference type="InterPro" id="IPR000627">
    <property type="entry name" value="Intradiol_dOase_C"/>
</dbReference>
<dbReference type="PROSITE" id="PS00083">
    <property type="entry name" value="INTRADIOL_DIOXYGENAS"/>
    <property type="match status" value="1"/>
</dbReference>
<protein>
    <submittedName>
        <fullName evidence="6">Protocatechuate 3,4-dioxygenase subunit alpha</fullName>
    </submittedName>
</protein>
<dbReference type="NCBIfam" id="TIGR02423">
    <property type="entry name" value="protocat_alph"/>
    <property type="match status" value="1"/>
</dbReference>
<evidence type="ECO:0000256" key="1">
    <source>
        <dbReference type="ARBA" id="ARBA00007825"/>
    </source>
</evidence>
<dbReference type="GO" id="GO:0008199">
    <property type="term" value="F:ferric iron binding"/>
    <property type="evidence" value="ECO:0007669"/>
    <property type="project" value="InterPro"/>
</dbReference>
<dbReference type="EMBL" id="PVSR01000026">
    <property type="protein sequence ID" value="PRW62751.1"/>
    <property type="molecule type" value="Genomic_DNA"/>
</dbReference>
<sequence length="196" mass="21745">MTNSPRVRPQPTLGTTPSQTVGPFFALPEGLPWPDGPELVPEDTPHAFVLCGQLVDGAGDPVPDGLVEIWQADERGRFAHPDDPRGTTTSFRGFGRCATDQRGRFWFRTVRPGGLPTPRGEWEAPHIDVTVLARGMLNRLVTRIYFPDETRANAADPVLAAVDQRRRDTLLAEHDGTGFRFDIRLQGDDETVFFVL</sequence>
<keyword evidence="7" id="KW-1185">Reference proteome</keyword>
<dbReference type="InterPro" id="IPR012786">
    <property type="entry name" value="Protocat_dOase_a"/>
</dbReference>
<organism evidence="6 7">
    <name type="scientific">Actinopolyspora mortivallis</name>
    <dbReference type="NCBI Taxonomy" id="33906"/>
    <lineage>
        <taxon>Bacteria</taxon>
        <taxon>Bacillati</taxon>
        <taxon>Actinomycetota</taxon>
        <taxon>Actinomycetes</taxon>
        <taxon>Actinopolysporales</taxon>
        <taxon>Actinopolysporaceae</taxon>
        <taxon>Actinopolyspora</taxon>
    </lineage>
</organism>
<dbReference type="PANTHER" id="PTHR33711">
    <property type="entry name" value="DIOXYGENASE, PUTATIVE (AFU_ORTHOLOGUE AFUA_2G02910)-RELATED"/>
    <property type="match status" value="1"/>
</dbReference>
<dbReference type="SUPFAM" id="SSF49482">
    <property type="entry name" value="Aromatic compound dioxygenase"/>
    <property type="match status" value="1"/>
</dbReference>
<feature type="compositionally biased region" description="Polar residues" evidence="4">
    <location>
        <begin position="12"/>
        <end position="21"/>
    </location>
</feature>
<comment type="caution">
    <text evidence="6">The sequence shown here is derived from an EMBL/GenBank/DDBJ whole genome shotgun (WGS) entry which is preliminary data.</text>
</comment>